<dbReference type="PRINTS" id="PR00019">
    <property type="entry name" value="LEURICHRPT"/>
</dbReference>
<dbReference type="SUPFAM" id="SSF52058">
    <property type="entry name" value="L domain-like"/>
    <property type="match status" value="1"/>
</dbReference>
<dbReference type="SMART" id="SM00364">
    <property type="entry name" value="LRR_BAC"/>
    <property type="match status" value="7"/>
</dbReference>
<dbReference type="GeneTree" id="ENSGT00940000165355"/>
<evidence type="ECO:0000313" key="7">
    <source>
        <dbReference type="RefSeq" id="XP_028997942.2"/>
    </source>
</evidence>
<dbReference type="PANTHER" id="PTHR45842">
    <property type="entry name" value="SYNAPTIC ADHESION-LIKE MOLECULE SALM"/>
    <property type="match status" value="1"/>
</dbReference>
<feature type="domain" description="LRRCT" evidence="5">
    <location>
        <begin position="309"/>
        <end position="359"/>
    </location>
</feature>
<reference evidence="7 8" key="1">
    <citation type="submission" date="2025-04" db="UniProtKB">
        <authorList>
            <consortium name="RefSeq"/>
        </authorList>
    </citation>
    <scope>IDENTIFICATION</scope>
</reference>
<dbReference type="InterPro" id="IPR001611">
    <property type="entry name" value="Leu-rich_rpt"/>
</dbReference>
<evidence type="ECO:0000313" key="8">
    <source>
        <dbReference type="RefSeq" id="XP_040925484.1"/>
    </source>
</evidence>
<protein>
    <submittedName>
        <fullName evidence="7 8">Leucine-rich alpha-2-glycoprotein</fullName>
    </submittedName>
</protein>
<keyword evidence="1" id="KW-0433">Leucine-rich repeat</keyword>
<dbReference type="Gene3D" id="3.80.10.10">
    <property type="entry name" value="Ribonuclease Inhibitor"/>
    <property type="match status" value="2"/>
</dbReference>
<dbReference type="InterPro" id="IPR050467">
    <property type="entry name" value="LRFN"/>
</dbReference>
<keyword evidence="3" id="KW-0677">Repeat</keyword>
<dbReference type="FunFam" id="3.80.10.10:FF:000770">
    <property type="entry name" value="Uncharacterized protein"/>
    <property type="match status" value="1"/>
</dbReference>
<dbReference type="SMART" id="SM00082">
    <property type="entry name" value="LRRCT"/>
    <property type="match status" value="1"/>
</dbReference>
<sequence length="360" mass="40021">MISLGDSLPLNGPVLNLLNSCLVDSPVKKTMNARRTLAALCWACFFHGALSCPALCQCYARRREVVCSEAPLTQYPSEGLPRDTAMLTVQFTNVSSVSERQLGATPLLEELHLYSNRLRSLSPHLLRGAPRLNTLDLTGNNLTDLPADVFSPAPRCSLVLKNNRLHKADAEWFPGNSSLTWLDLSGNRLTGVPGALLQKLPHLENLDLSNNNLEKIPAGSLDPLSKLERLNLHNNKLRTLEDSVLRGARNLTYLFLSRNKLSALPQKLFQELSQLRILNLEDNQLSHVPAGLLDRLRSLDEQGLDLASNPWLCDGRLEYLWRWLQENKEKVFLPDAVTCAGPPELSGRSVLSLTESDLKL</sequence>
<dbReference type="InterPro" id="IPR032675">
    <property type="entry name" value="LRR_dom_sf"/>
</dbReference>
<dbReference type="RefSeq" id="XP_028997942.2">
    <property type="nucleotide sequence ID" value="XM_029142109.3"/>
</dbReference>
<evidence type="ECO:0000256" key="3">
    <source>
        <dbReference type="ARBA" id="ARBA00022737"/>
    </source>
</evidence>
<evidence type="ECO:0000256" key="4">
    <source>
        <dbReference type="ARBA" id="ARBA00023180"/>
    </source>
</evidence>
<keyword evidence="6" id="KW-1185">Reference proteome</keyword>
<evidence type="ECO:0000259" key="5">
    <source>
        <dbReference type="SMART" id="SM00082"/>
    </source>
</evidence>
<keyword evidence="4" id="KW-0325">Glycoprotein</keyword>
<evidence type="ECO:0000256" key="1">
    <source>
        <dbReference type="ARBA" id="ARBA00022614"/>
    </source>
</evidence>
<evidence type="ECO:0000256" key="2">
    <source>
        <dbReference type="ARBA" id="ARBA00022729"/>
    </source>
</evidence>
<evidence type="ECO:0000313" key="6">
    <source>
        <dbReference type="Proteomes" id="UP000515150"/>
    </source>
</evidence>
<dbReference type="Proteomes" id="UP000515150">
    <property type="component" value="Chromosome 24"/>
</dbReference>
<dbReference type="KEGG" id="bspl:114850126"/>
<dbReference type="GeneID" id="114850126"/>
<dbReference type="InterPro" id="IPR000483">
    <property type="entry name" value="Cys-rich_flank_reg_C"/>
</dbReference>
<dbReference type="InterPro" id="IPR003591">
    <property type="entry name" value="Leu-rich_rpt_typical-subtyp"/>
</dbReference>
<dbReference type="PROSITE" id="PS51450">
    <property type="entry name" value="LRR"/>
    <property type="match status" value="5"/>
</dbReference>
<organism evidence="6 7">
    <name type="scientific">Betta splendens</name>
    <name type="common">Siamese fighting fish</name>
    <dbReference type="NCBI Taxonomy" id="158456"/>
    <lineage>
        <taxon>Eukaryota</taxon>
        <taxon>Metazoa</taxon>
        <taxon>Chordata</taxon>
        <taxon>Craniata</taxon>
        <taxon>Vertebrata</taxon>
        <taxon>Euteleostomi</taxon>
        <taxon>Actinopterygii</taxon>
        <taxon>Neopterygii</taxon>
        <taxon>Teleostei</taxon>
        <taxon>Neoteleostei</taxon>
        <taxon>Acanthomorphata</taxon>
        <taxon>Anabantaria</taxon>
        <taxon>Anabantiformes</taxon>
        <taxon>Anabantoidei</taxon>
        <taxon>Osphronemidae</taxon>
        <taxon>Betta</taxon>
    </lineage>
</organism>
<accession>A0A6P7LVG1</accession>
<dbReference type="PANTHER" id="PTHR45842:SF22">
    <property type="entry name" value="INSULIN-LIKE GROWTH FACTOR-BINDING PROTEIN COMPLEX ACID LABILE SUBUNIT ISOFORM X1"/>
    <property type="match status" value="1"/>
</dbReference>
<dbReference type="Pfam" id="PF13855">
    <property type="entry name" value="LRR_8"/>
    <property type="match status" value="3"/>
</dbReference>
<keyword evidence="2" id="KW-0732">Signal</keyword>
<dbReference type="RefSeq" id="XP_040925484.1">
    <property type="nucleotide sequence ID" value="XM_041069550.2"/>
</dbReference>
<dbReference type="OrthoDB" id="1055097at2759"/>
<dbReference type="GO" id="GO:0016020">
    <property type="term" value="C:membrane"/>
    <property type="evidence" value="ECO:0007669"/>
    <property type="project" value="UniProtKB-SubCell"/>
</dbReference>
<gene>
    <name evidence="7 8" type="primary">si:dkey-90m5.4</name>
</gene>
<proteinExistence type="predicted"/>
<dbReference type="SMART" id="SM00369">
    <property type="entry name" value="LRR_TYP"/>
    <property type="match status" value="7"/>
</dbReference>
<name>A0A6P7LVG1_BETSP</name>
<dbReference type="AlphaFoldDB" id="A0A6P7LVG1"/>
<dbReference type="Pfam" id="PF01463">
    <property type="entry name" value="LRRCT"/>
    <property type="match status" value="1"/>
</dbReference>